<reference evidence="2" key="1">
    <citation type="submission" date="2020-06" db="EMBL/GenBank/DDBJ databases">
        <authorList>
            <person name="Li T."/>
            <person name="Hu X."/>
            <person name="Zhang T."/>
            <person name="Song X."/>
            <person name="Zhang H."/>
            <person name="Dai N."/>
            <person name="Sheng W."/>
            <person name="Hou X."/>
            <person name="Wei L."/>
        </authorList>
    </citation>
    <scope>NUCLEOTIDE SEQUENCE</scope>
    <source>
        <strain evidence="2">G02</strain>
        <tissue evidence="2">Leaf</tissue>
    </source>
</reference>
<name>A0AAW2KBD1_SESRA</name>
<comment type="caution">
    <text evidence="2">The sequence shown here is derived from an EMBL/GenBank/DDBJ whole genome shotgun (WGS) entry which is preliminary data.</text>
</comment>
<sequence length="210" mass="23639">MLVHWIEECVSTAHFSICLNGTSHGFFVGARGLRQGDPMSPYLFVLIMEVLQLILHQFIDQDGGFSYHWKCQDLGLFQLCFADDLLLFCKADESSIRLFKRGLHPFASLSGLHANPQKSQLILSKAAQPGREALLASLGFLEGHLMVRYTGRWLILPKGIIKEIEKRLLSFLWKGTASSGYPKVVWDQVCKPLAEGRQGLREFLPLIAHS</sequence>
<dbReference type="InterPro" id="IPR043502">
    <property type="entry name" value="DNA/RNA_pol_sf"/>
</dbReference>
<reference evidence="2" key="2">
    <citation type="journal article" date="2024" name="Plant">
        <title>Genomic evolution and insights into agronomic trait innovations of Sesamum species.</title>
        <authorList>
            <person name="Miao H."/>
            <person name="Wang L."/>
            <person name="Qu L."/>
            <person name="Liu H."/>
            <person name="Sun Y."/>
            <person name="Le M."/>
            <person name="Wang Q."/>
            <person name="Wei S."/>
            <person name="Zheng Y."/>
            <person name="Lin W."/>
            <person name="Duan Y."/>
            <person name="Cao H."/>
            <person name="Xiong S."/>
            <person name="Wang X."/>
            <person name="Wei L."/>
            <person name="Li C."/>
            <person name="Ma Q."/>
            <person name="Ju M."/>
            <person name="Zhao R."/>
            <person name="Li G."/>
            <person name="Mu C."/>
            <person name="Tian Q."/>
            <person name="Mei H."/>
            <person name="Zhang T."/>
            <person name="Gao T."/>
            <person name="Zhang H."/>
        </authorList>
    </citation>
    <scope>NUCLEOTIDE SEQUENCE</scope>
    <source>
        <strain evidence="2">G02</strain>
    </source>
</reference>
<dbReference type="PANTHER" id="PTHR33116">
    <property type="entry name" value="REVERSE TRANSCRIPTASE ZINC-BINDING DOMAIN-CONTAINING PROTEIN-RELATED-RELATED"/>
    <property type="match status" value="1"/>
</dbReference>
<organism evidence="2">
    <name type="scientific">Sesamum radiatum</name>
    <name type="common">Black benniseed</name>
    <dbReference type="NCBI Taxonomy" id="300843"/>
    <lineage>
        <taxon>Eukaryota</taxon>
        <taxon>Viridiplantae</taxon>
        <taxon>Streptophyta</taxon>
        <taxon>Embryophyta</taxon>
        <taxon>Tracheophyta</taxon>
        <taxon>Spermatophyta</taxon>
        <taxon>Magnoliopsida</taxon>
        <taxon>eudicotyledons</taxon>
        <taxon>Gunneridae</taxon>
        <taxon>Pentapetalae</taxon>
        <taxon>asterids</taxon>
        <taxon>lamiids</taxon>
        <taxon>Lamiales</taxon>
        <taxon>Pedaliaceae</taxon>
        <taxon>Sesamum</taxon>
    </lineage>
</organism>
<dbReference type="PANTHER" id="PTHR33116:SF78">
    <property type="entry name" value="OS12G0587133 PROTEIN"/>
    <property type="match status" value="1"/>
</dbReference>
<evidence type="ECO:0000259" key="1">
    <source>
        <dbReference type="PROSITE" id="PS50878"/>
    </source>
</evidence>
<dbReference type="SUPFAM" id="SSF56672">
    <property type="entry name" value="DNA/RNA polymerases"/>
    <property type="match status" value="1"/>
</dbReference>
<dbReference type="InterPro" id="IPR000477">
    <property type="entry name" value="RT_dom"/>
</dbReference>
<feature type="domain" description="Reverse transcriptase" evidence="1">
    <location>
        <begin position="1"/>
        <end position="142"/>
    </location>
</feature>
<accession>A0AAW2KBD1</accession>
<dbReference type="AlphaFoldDB" id="A0AAW2KBD1"/>
<protein>
    <recommendedName>
        <fullName evidence="1">Reverse transcriptase domain-containing protein</fullName>
    </recommendedName>
</protein>
<evidence type="ECO:0000313" key="2">
    <source>
        <dbReference type="EMBL" id="KAL0304125.1"/>
    </source>
</evidence>
<dbReference type="PROSITE" id="PS50878">
    <property type="entry name" value="RT_POL"/>
    <property type="match status" value="1"/>
</dbReference>
<gene>
    <name evidence="2" type="ORF">Sradi_6280600</name>
</gene>
<proteinExistence type="predicted"/>
<dbReference type="EMBL" id="JACGWJ010000029">
    <property type="protein sequence ID" value="KAL0304125.1"/>
    <property type="molecule type" value="Genomic_DNA"/>
</dbReference>
<dbReference type="Pfam" id="PF00078">
    <property type="entry name" value="RVT_1"/>
    <property type="match status" value="1"/>
</dbReference>